<proteinExistence type="predicted"/>
<dbReference type="PROSITE" id="PS50835">
    <property type="entry name" value="IG_LIKE"/>
    <property type="match status" value="1"/>
</dbReference>
<dbReference type="Proteomes" id="UP001367676">
    <property type="component" value="Unassembled WGS sequence"/>
</dbReference>
<gene>
    <name evidence="4" type="ORF">V9T40_001587</name>
</gene>
<dbReference type="InterPro" id="IPR013783">
    <property type="entry name" value="Ig-like_fold"/>
</dbReference>
<evidence type="ECO:0000259" key="3">
    <source>
        <dbReference type="PROSITE" id="PS50835"/>
    </source>
</evidence>
<keyword evidence="1" id="KW-0472">Membrane</keyword>
<dbReference type="InterPro" id="IPR007110">
    <property type="entry name" value="Ig-like_dom"/>
</dbReference>
<keyword evidence="1" id="KW-1133">Transmembrane helix</keyword>
<keyword evidence="1" id="KW-0812">Transmembrane</keyword>
<sequence length="227" mass="26200">MIGWLCLWQLFIFVGNYGLHEAKPVPSAKPSILEVSVGETAKLHCPSNDDNHRFQFWQLQSNQILGPGNKIDERKYKYEVLSGTLYIKGVSQNERGIYTCYCKHLMNTTYNAKSVMLEVKSDWKQLWENDEVNLFRLGAIFVIATLIIMVMYVVYNNIRRDQLMQFKDFTDENVLDEVSSRKASYSLPKNGKNIEMKEGIDNPALDVQLSRETTPTYGYTSRGDARF</sequence>
<name>A0AAN9Y5L1_9HEMI</name>
<feature type="signal peptide" evidence="2">
    <location>
        <begin position="1"/>
        <end position="22"/>
    </location>
</feature>
<evidence type="ECO:0000256" key="2">
    <source>
        <dbReference type="SAM" id="SignalP"/>
    </source>
</evidence>
<evidence type="ECO:0000313" key="5">
    <source>
        <dbReference type="Proteomes" id="UP001367676"/>
    </source>
</evidence>
<feature type="chain" id="PRO_5043031582" description="Ig-like domain-containing protein" evidence="2">
    <location>
        <begin position="23"/>
        <end position="227"/>
    </location>
</feature>
<protein>
    <recommendedName>
        <fullName evidence="3">Ig-like domain-containing protein</fullName>
    </recommendedName>
</protein>
<comment type="caution">
    <text evidence="4">The sequence shown here is derived from an EMBL/GenBank/DDBJ whole genome shotgun (WGS) entry which is preliminary data.</text>
</comment>
<feature type="transmembrane region" description="Helical" evidence="1">
    <location>
        <begin position="134"/>
        <end position="155"/>
    </location>
</feature>
<keyword evidence="5" id="KW-1185">Reference proteome</keyword>
<dbReference type="SMART" id="SM00409">
    <property type="entry name" value="IG"/>
    <property type="match status" value="1"/>
</dbReference>
<feature type="domain" description="Ig-like" evidence="3">
    <location>
        <begin position="24"/>
        <end position="118"/>
    </location>
</feature>
<dbReference type="InterPro" id="IPR036179">
    <property type="entry name" value="Ig-like_dom_sf"/>
</dbReference>
<dbReference type="Gene3D" id="2.60.40.10">
    <property type="entry name" value="Immunoglobulins"/>
    <property type="match status" value="1"/>
</dbReference>
<dbReference type="AlphaFoldDB" id="A0AAN9Y5L1"/>
<accession>A0AAN9Y5L1</accession>
<keyword evidence="2" id="KW-0732">Signal</keyword>
<dbReference type="SUPFAM" id="SSF48726">
    <property type="entry name" value="Immunoglobulin"/>
    <property type="match status" value="1"/>
</dbReference>
<evidence type="ECO:0000313" key="4">
    <source>
        <dbReference type="EMBL" id="KAK7595154.1"/>
    </source>
</evidence>
<dbReference type="InterPro" id="IPR003599">
    <property type="entry name" value="Ig_sub"/>
</dbReference>
<dbReference type="EMBL" id="JBBCAQ010000019">
    <property type="protein sequence ID" value="KAK7595154.1"/>
    <property type="molecule type" value="Genomic_DNA"/>
</dbReference>
<evidence type="ECO:0000256" key="1">
    <source>
        <dbReference type="SAM" id="Phobius"/>
    </source>
</evidence>
<organism evidence="4 5">
    <name type="scientific">Parthenolecanium corni</name>
    <dbReference type="NCBI Taxonomy" id="536013"/>
    <lineage>
        <taxon>Eukaryota</taxon>
        <taxon>Metazoa</taxon>
        <taxon>Ecdysozoa</taxon>
        <taxon>Arthropoda</taxon>
        <taxon>Hexapoda</taxon>
        <taxon>Insecta</taxon>
        <taxon>Pterygota</taxon>
        <taxon>Neoptera</taxon>
        <taxon>Paraneoptera</taxon>
        <taxon>Hemiptera</taxon>
        <taxon>Sternorrhyncha</taxon>
        <taxon>Coccoidea</taxon>
        <taxon>Coccidae</taxon>
        <taxon>Parthenolecanium</taxon>
    </lineage>
</organism>
<reference evidence="4 5" key="1">
    <citation type="submission" date="2024-03" db="EMBL/GenBank/DDBJ databases">
        <title>Adaptation during the transition from Ophiocordyceps entomopathogen to insect associate is accompanied by gene loss and intensified selection.</title>
        <authorList>
            <person name="Ward C.M."/>
            <person name="Onetto C.A."/>
            <person name="Borneman A.R."/>
        </authorList>
    </citation>
    <scope>NUCLEOTIDE SEQUENCE [LARGE SCALE GENOMIC DNA]</scope>
    <source>
        <strain evidence="4">AWRI1</strain>
        <tissue evidence="4">Single Adult Female</tissue>
    </source>
</reference>